<dbReference type="Proteomes" id="UP000828941">
    <property type="component" value="Chromosome 11"/>
</dbReference>
<name>A0ACB9LSR7_BAUVA</name>
<accession>A0ACB9LSR7</accession>
<comment type="caution">
    <text evidence="1">The sequence shown here is derived from an EMBL/GenBank/DDBJ whole genome shotgun (WGS) entry which is preliminary data.</text>
</comment>
<gene>
    <name evidence="1" type="ORF">L6164_027165</name>
</gene>
<evidence type="ECO:0000313" key="2">
    <source>
        <dbReference type="Proteomes" id="UP000828941"/>
    </source>
</evidence>
<evidence type="ECO:0000313" key="1">
    <source>
        <dbReference type="EMBL" id="KAI4314234.1"/>
    </source>
</evidence>
<reference evidence="1 2" key="1">
    <citation type="journal article" date="2022" name="DNA Res.">
        <title>Chromosomal-level genome assembly of the orchid tree Bauhinia variegata (Leguminosae; Cercidoideae) supports the allotetraploid origin hypothesis of Bauhinia.</title>
        <authorList>
            <person name="Zhong Y."/>
            <person name="Chen Y."/>
            <person name="Zheng D."/>
            <person name="Pang J."/>
            <person name="Liu Y."/>
            <person name="Luo S."/>
            <person name="Meng S."/>
            <person name="Qian L."/>
            <person name="Wei D."/>
            <person name="Dai S."/>
            <person name="Zhou R."/>
        </authorList>
    </citation>
    <scope>NUCLEOTIDE SEQUENCE [LARGE SCALE GENOMIC DNA]</scope>
    <source>
        <strain evidence="1">BV-YZ2020</strain>
    </source>
</reference>
<protein>
    <submittedName>
        <fullName evidence="1">Uncharacterized protein</fullName>
    </submittedName>
</protein>
<organism evidence="1 2">
    <name type="scientific">Bauhinia variegata</name>
    <name type="common">Purple orchid tree</name>
    <name type="synonym">Phanera variegata</name>
    <dbReference type="NCBI Taxonomy" id="167791"/>
    <lineage>
        <taxon>Eukaryota</taxon>
        <taxon>Viridiplantae</taxon>
        <taxon>Streptophyta</taxon>
        <taxon>Embryophyta</taxon>
        <taxon>Tracheophyta</taxon>
        <taxon>Spermatophyta</taxon>
        <taxon>Magnoliopsida</taxon>
        <taxon>eudicotyledons</taxon>
        <taxon>Gunneridae</taxon>
        <taxon>Pentapetalae</taxon>
        <taxon>rosids</taxon>
        <taxon>fabids</taxon>
        <taxon>Fabales</taxon>
        <taxon>Fabaceae</taxon>
        <taxon>Cercidoideae</taxon>
        <taxon>Cercideae</taxon>
        <taxon>Bauhiniinae</taxon>
        <taxon>Bauhinia</taxon>
    </lineage>
</organism>
<dbReference type="EMBL" id="CM039436">
    <property type="protein sequence ID" value="KAI4314234.1"/>
    <property type="molecule type" value="Genomic_DNA"/>
</dbReference>
<keyword evidence="2" id="KW-1185">Reference proteome</keyword>
<sequence length="82" mass="9359">MGAKLSSQESSSSARVLTFRSAVEWKAHFDASKETDKLMVIDFYATWCGPCKDMAPIFKDFAEKYTDVEFIKIDVDKLKILQ</sequence>
<proteinExistence type="predicted"/>